<feature type="binding site" evidence="3">
    <location>
        <position position="17"/>
    </location>
    <ligand>
        <name>Mg(2+)</name>
        <dbReference type="ChEBI" id="CHEBI:18420"/>
    </ligand>
</feature>
<dbReference type="EMBL" id="QFOZ01000004">
    <property type="protein sequence ID" value="PZP89171.1"/>
    <property type="molecule type" value="Genomic_DNA"/>
</dbReference>
<evidence type="ECO:0000256" key="3">
    <source>
        <dbReference type="PIRSR" id="PIRSR601952-2"/>
    </source>
</evidence>
<comment type="cofactor">
    <cofactor evidence="3">
        <name>Zn(2+)</name>
        <dbReference type="ChEBI" id="CHEBI:29105"/>
    </cofactor>
    <text evidence="3">Binds 2 Zn(2+) ions.</text>
</comment>
<proteinExistence type="predicted"/>
<reference evidence="4 5" key="1">
    <citation type="submission" date="2017-08" db="EMBL/GenBank/DDBJ databases">
        <title>Infants hospitalized years apart are colonized by the same room-sourced microbial strains.</title>
        <authorList>
            <person name="Brooks B."/>
            <person name="Olm M.R."/>
            <person name="Firek B.A."/>
            <person name="Baker R."/>
            <person name="Thomas B.C."/>
            <person name="Morowitz M.J."/>
            <person name="Banfield J.F."/>
        </authorList>
    </citation>
    <scope>NUCLEOTIDE SEQUENCE [LARGE SCALE GENOMIC DNA]</scope>
    <source>
        <strain evidence="4">S2_006_000_R1_57</strain>
    </source>
</reference>
<accession>A0A2W5IAM4</accession>
<keyword evidence="3" id="KW-0479">Metal-binding</keyword>
<feature type="active site" description="Phosphoserine intermediate" evidence="2">
    <location>
        <position position="90"/>
    </location>
</feature>
<dbReference type="RefSeq" id="WP_306559018.1">
    <property type="nucleotide sequence ID" value="NZ_JAPJOB010000003.1"/>
</dbReference>
<organism evidence="4 5">
    <name type="scientific">Lawsonella clevelandensis</name>
    <dbReference type="NCBI Taxonomy" id="1528099"/>
    <lineage>
        <taxon>Bacteria</taxon>
        <taxon>Bacillati</taxon>
        <taxon>Actinomycetota</taxon>
        <taxon>Actinomycetes</taxon>
        <taxon>Mycobacteriales</taxon>
        <taxon>Lawsonellaceae</taxon>
        <taxon>Lawsonella</taxon>
    </lineage>
</organism>
<keyword evidence="3" id="KW-0862">Zinc</keyword>
<evidence type="ECO:0000256" key="1">
    <source>
        <dbReference type="ARBA" id="ARBA00022553"/>
    </source>
</evidence>
<dbReference type="GO" id="GO:0046872">
    <property type="term" value="F:metal ion binding"/>
    <property type="evidence" value="ECO:0007669"/>
    <property type="project" value="UniProtKB-KW"/>
</dbReference>
<keyword evidence="3" id="KW-0460">Magnesium</keyword>
<dbReference type="InterPro" id="IPR001952">
    <property type="entry name" value="Alkaline_phosphatase"/>
</dbReference>
<evidence type="ECO:0000256" key="2">
    <source>
        <dbReference type="PIRSR" id="PIRSR601952-1"/>
    </source>
</evidence>
<dbReference type="PANTHER" id="PTHR11596:SF5">
    <property type="entry name" value="ALKALINE PHOSPHATASE"/>
    <property type="match status" value="1"/>
</dbReference>
<dbReference type="AlphaFoldDB" id="A0A2W5IAM4"/>
<comment type="caution">
    <text evidence="4">The sequence shown here is derived from an EMBL/GenBank/DDBJ whole genome shotgun (WGS) entry which is preliminary data.</text>
</comment>
<dbReference type="PANTHER" id="PTHR11596">
    <property type="entry name" value="ALKALINE PHOSPHATASE"/>
    <property type="match status" value="1"/>
</dbReference>
<dbReference type="Gene3D" id="3.40.720.10">
    <property type="entry name" value="Alkaline Phosphatase, subunit A"/>
    <property type="match status" value="1"/>
</dbReference>
<gene>
    <name evidence="4" type="ORF">DI579_04605</name>
</gene>
<evidence type="ECO:0008006" key="6">
    <source>
        <dbReference type="Google" id="ProtNLM"/>
    </source>
</evidence>
<evidence type="ECO:0000313" key="4">
    <source>
        <dbReference type="EMBL" id="PZP89171.1"/>
    </source>
</evidence>
<dbReference type="InterPro" id="IPR017850">
    <property type="entry name" value="Alkaline_phosphatase_core_sf"/>
</dbReference>
<dbReference type="SUPFAM" id="SSF53649">
    <property type="entry name" value="Alkaline phosphatase-like"/>
    <property type="match status" value="1"/>
</dbReference>
<protein>
    <recommendedName>
        <fullName evidence="6">Alkaline phosphatase</fullName>
    </recommendedName>
</protein>
<feature type="binding site" evidence="3">
    <location>
        <position position="17"/>
    </location>
    <ligand>
        <name>Zn(2+)</name>
        <dbReference type="ChEBI" id="CHEBI:29105"/>
        <label>2</label>
    </ligand>
</feature>
<sequence>MKSSASVPKNIIVMIGDGMGYNTLDLANLYHRNTTGYQVGQHGEKPQNTPQPGFQSWQRVSMSTYPAFGTYNTFVNWSSTEGATGKPTDSAAAGTAMATGHKTLRGVIGMDIFNRL</sequence>
<keyword evidence="1" id="KW-0597">Phosphoprotein</keyword>
<comment type="cofactor">
    <cofactor evidence="3">
        <name>Mg(2+)</name>
        <dbReference type="ChEBI" id="CHEBI:18420"/>
    </cofactor>
    <text evidence="3">Binds 1 Mg(2+) ion.</text>
</comment>
<evidence type="ECO:0000313" key="5">
    <source>
        <dbReference type="Proteomes" id="UP000248606"/>
    </source>
</evidence>
<dbReference type="GO" id="GO:0004035">
    <property type="term" value="F:alkaline phosphatase activity"/>
    <property type="evidence" value="ECO:0007669"/>
    <property type="project" value="TreeGrafter"/>
</dbReference>
<name>A0A2W5IAM4_9ACTN</name>
<dbReference type="Proteomes" id="UP000248606">
    <property type="component" value="Unassembled WGS sequence"/>
</dbReference>
<dbReference type="Pfam" id="PF00245">
    <property type="entry name" value="Alk_phosphatase"/>
    <property type="match status" value="1"/>
</dbReference>